<proteinExistence type="predicted"/>
<feature type="region of interest" description="Disordered" evidence="1">
    <location>
        <begin position="284"/>
        <end position="307"/>
    </location>
</feature>
<reference evidence="2" key="1">
    <citation type="submission" date="2014-09" db="EMBL/GenBank/DDBJ databases">
        <title>Genome sequence of the luminous mushroom Mycena chlorophos for searching fungal bioluminescence genes.</title>
        <authorList>
            <person name="Tanaka Y."/>
            <person name="Kasuga D."/>
            <person name="Oba Y."/>
            <person name="Hase S."/>
            <person name="Sato K."/>
            <person name="Oba Y."/>
            <person name="Sakakibara Y."/>
        </authorList>
    </citation>
    <scope>NUCLEOTIDE SEQUENCE</scope>
</reference>
<name>A0ABQ0LAV6_MYCCL</name>
<evidence type="ECO:0000313" key="3">
    <source>
        <dbReference type="Proteomes" id="UP000815677"/>
    </source>
</evidence>
<feature type="compositionally biased region" description="Polar residues" evidence="1">
    <location>
        <begin position="11"/>
        <end position="31"/>
    </location>
</feature>
<feature type="region of interest" description="Disordered" evidence="1">
    <location>
        <begin position="137"/>
        <end position="157"/>
    </location>
</feature>
<evidence type="ECO:0000313" key="2">
    <source>
        <dbReference type="EMBL" id="GAT48263.1"/>
    </source>
</evidence>
<feature type="region of interest" description="Disordered" evidence="1">
    <location>
        <begin position="40"/>
        <end position="59"/>
    </location>
</feature>
<dbReference type="Proteomes" id="UP000815677">
    <property type="component" value="Unassembled WGS sequence"/>
</dbReference>
<dbReference type="EMBL" id="DF844388">
    <property type="protein sequence ID" value="GAT48263.1"/>
    <property type="molecule type" value="Genomic_DNA"/>
</dbReference>
<sequence length="307" mass="33786">MDATKGPSVDTIPSSGTQTCYKAGHPTTNIIDGSRIGATEDRASTAPRQSSSSSTSHVLRSTYLTSSSLSGPTLGPLKMGSYKRLTELCLFAQRRWVLSSQGLLALTFGMRSSSSKRSPATTTQRLRSTVLPKLRTPFPREHRHRRASESTRRSSSAPKPVIELLLRTAFVQLVYSSVRAGFGGLEASPRPRSAQLTECPTELSWPPSTPPTLAGVSASFDAHPHISRVRELDSLATANRGTVSDGKNEPDMNVPRHVRRRPGEQRQEEWADINVRRLFRAGYMHAEDTENEGNDSPLRNAEQFEEM</sequence>
<keyword evidence="3" id="KW-1185">Reference proteome</keyword>
<accession>A0ABQ0LAV6</accession>
<evidence type="ECO:0000256" key="1">
    <source>
        <dbReference type="SAM" id="MobiDB-lite"/>
    </source>
</evidence>
<organism evidence="2 3">
    <name type="scientific">Mycena chlorophos</name>
    <name type="common">Agaric fungus</name>
    <name type="synonym">Agaricus chlorophos</name>
    <dbReference type="NCBI Taxonomy" id="658473"/>
    <lineage>
        <taxon>Eukaryota</taxon>
        <taxon>Fungi</taxon>
        <taxon>Dikarya</taxon>
        <taxon>Basidiomycota</taxon>
        <taxon>Agaricomycotina</taxon>
        <taxon>Agaricomycetes</taxon>
        <taxon>Agaricomycetidae</taxon>
        <taxon>Agaricales</taxon>
        <taxon>Marasmiineae</taxon>
        <taxon>Mycenaceae</taxon>
        <taxon>Mycena</taxon>
    </lineage>
</organism>
<feature type="region of interest" description="Disordered" evidence="1">
    <location>
        <begin position="240"/>
        <end position="269"/>
    </location>
</feature>
<gene>
    <name evidence="2" type="ORF">MCHLO_05684</name>
</gene>
<feature type="region of interest" description="Disordered" evidence="1">
    <location>
        <begin position="1"/>
        <end position="35"/>
    </location>
</feature>
<protein>
    <submittedName>
        <fullName evidence="2">Uncharacterized protein</fullName>
    </submittedName>
</protein>